<keyword evidence="13" id="KW-1185">Reference proteome</keyword>
<dbReference type="InterPro" id="IPR027417">
    <property type="entry name" value="P-loop_NTPase"/>
</dbReference>
<evidence type="ECO:0000256" key="5">
    <source>
        <dbReference type="ARBA" id="ARBA00022741"/>
    </source>
</evidence>
<evidence type="ECO:0000259" key="11">
    <source>
        <dbReference type="PROSITE" id="PS50929"/>
    </source>
</evidence>
<evidence type="ECO:0000256" key="9">
    <source>
        <dbReference type="SAM" id="Phobius"/>
    </source>
</evidence>
<dbReference type="Gene3D" id="3.40.50.300">
    <property type="entry name" value="P-loop containing nucleotide triphosphate hydrolases"/>
    <property type="match status" value="1"/>
</dbReference>
<dbReference type="Proteomes" id="UP000248198">
    <property type="component" value="Unassembled WGS sequence"/>
</dbReference>
<evidence type="ECO:0000259" key="10">
    <source>
        <dbReference type="PROSITE" id="PS50893"/>
    </source>
</evidence>
<dbReference type="Gene3D" id="1.20.1560.10">
    <property type="entry name" value="ABC transporter type 1, transmembrane domain"/>
    <property type="match status" value="1"/>
</dbReference>
<dbReference type="InterPro" id="IPR036640">
    <property type="entry name" value="ABC1_TM_sf"/>
</dbReference>
<comment type="caution">
    <text evidence="12">The sequence shown here is derived from an EMBL/GenBank/DDBJ whole genome shotgun (WGS) entry which is preliminary data.</text>
</comment>
<keyword evidence="2" id="KW-0813">Transport</keyword>
<evidence type="ECO:0000313" key="13">
    <source>
        <dbReference type="Proteomes" id="UP000248198"/>
    </source>
</evidence>
<proteinExistence type="predicted"/>
<dbReference type="PROSITE" id="PS00211">
    <property type="entry name" value="ABC_TRANSPORTER_1"/>
    <property type="match status" value="1"/>
</dbReference>
<dbReference type="GO" id="GO:0016887">
    <property type="term" value="F:ATP hydrolysis activity"/>
    <property type="evidence" value="ECO:0007669"/>
    <property type="project" value="InterPro"/>
</dbReference>
<dbReference type="CDD" id="cd07346">
    <property type="entry name" value="ABC_6TM_exporters"/>
    <property type="match status" value="1"/>
</dbReference>
<dbReference type="GO" id="GO:0005886">
    <property type="term" value="C:plasma membrane"/>
    <property type="evidence" value="ECO:0007669"/>
    <property type="project" value="UniProtKB-SubCell"/>
</dbReference>
<dbReference type="InterPro" id="IPR017871">
    <property type="entry name" value="ABC_transporter-like_CS"/>
</dbReference>
<keyword evidence="5" id="KW-0547">Nucleotide-binding</keyword>
<comment type="subcellular location">
    <subcellularLocation>
        <location evidence="1">Cell membrane</location>
        <topology evidence="1">Multi-pass membrane protein</topology>
    </subcellularLocation>
</comment>
<protein>
    <submittedName>
        <fullName evidence="12">ATP-binding cassette subfamily B protein</fullName>
    </submittedName>
</protein>
<evidence type="ECO:0000256" key="1">
    <source>
        <dbReference type="ARBA" id="ARBA00004651"/>
    </source>
</evidence>
<dbReference type="RefSeq" id="WP_110828567.1">
    <property type="nucleotide sequence ID" value="NZ_QKLU01000002.1"/>
</dbReference>
<gene>
    <name evidence="12" type="ORF">B0O44_102462</name>
</gene>
<keyword evidence="4 9" id="KW-0812">Transmembrane</keyword>
<dbReference type="Pfam" id="PF00005">
    <property type="entry name" value="ABC_tran"/>
    <property type="match status" value="1"/>
</dbReference>
<feature type="transmembrane region" description="Helical" evidence="9">
    <location>
        <begin position="133"/>
        <end position="156"/>
    </location>
</feature>
<feature type="transmembrane region" description="Helical" evidence="9">
    <location>
        <begin position="55"/>
        <end position="76"/>
    </location>
</feature>
<dbReference type="AlphaFoldDB" id="A0A318UKK2"/>
<organism evidence="12 13">
    <name type="scientific">Pedobacter nutrimenti</name>
    <dbReference type="NCBI Taxonomy" id="1241337"/>
    <lineage>
        <taxon>Bacteria</taxon>
        <taxon>Pseudomonadati</taxon>
        <taxon>Bacteroidota</taxon>
        <taxon>Sphingobacteriia</taxon>
        <taxon>Sphingobacteriales</taxon>
        <taxon>Sphingobacteriaceae</taxon>
        <taxon>Pedobacter</taxon>
    </lineage>
</organism>
<dbReference type="SUPFAM" id="SSF90123">
    <property type="entry name" value="ABC transporter transmembrane region"/>
    <property type="match status" value="1"/>
</dbReference>
<evidence type="ECO:0000256" key="6">
    <source>
        <dbReference type="ARBA" id="ARBA00022840"/>
    </source>
</evidence>
<dbReference type="SUPFAM" id="SSF52540">
    <property type="entry name" value="P-loop containing nucleoside triphosphate hydrolases"/>
    <property type="match status" value="1"/>
</dbReference>
<evidence type="ECO:0000256" key="7">
    <source>
        <dbReference type="ARBA" id="ARBA00022989"/>
    </source>
</evidence>
<reference evidence="12 13" key="1">
    <citation type="submission" date="2018-06" db="EMBL/GenBank/DDBJ databases">
        <title>Genomic Encyclopedia of Archaeal and Bacterial Type Strains, Phase II (KMG-II): from individual species to whole genera.</title>
        <authorList>
            <person name="Goeker M."/>
        </authorList>
    </citation>
    <scope>NUCLEOTIDE SEQUENCE [LARGE SCALE GENOMIC DNA]</scope>
    <source>
        <strain evidence="12 13">DSM 27372</strain>
    </source>
</reference>
<feature type="domain" description="ABC transporter" evidence="10">
    <location>
        <begin position="337"/>
        <end position="574"/>
    </location>
</feature>
<dbReference type="OrthoDB" id="9760358at2"/>
<keyword evidence="7 9" id="KW-1133">Transmembrane helix</keyword>
<evidence type="ECO:0000256" key="8">
    <source>
        <dbReference type="ARBA" id="ARBA00023136"/>
    </source>
</evidence>
<evidence type="ECO:0000313" key="12">
    <source>
        <dbReference type="EMBL" id="PYF75907.1"/>
    </source>
</evidence>
<evidence type="ECO:0000256" key="4">
    <source>
        <dbReference type="ARBA" id="ARBA00022692"/>
    </source>
</evidence>
<dbReference type="InterPro" id="IPR003439">
    <property type="entry name" value="ABC_transporter-like_ATP-bd"/>
</dbReference>
<evidence type="ECO:0000256" key="2">
    <source>
        <dbReference type="ARBA" id="ARBA00022448"/>
    </source>
</evidence>
<keyword evidence="6 12" id="KW-0067">ATP-binding</keyword>
<dbReference type="PANTHER" id="PTHR24221:SF654">
    <property type="entry name" value="ATP-BINDING CASSETTE SUB-FAMILY B MEMBER 6"/>
    <property type="match status" value="1"/>
</dbReference>
<dbReference type="PROSITE" id="PS50893">
    <property type="entry name" value="ABC_TRANSPORTER_2"/>
    <property type="match status" value="1"/>
</dbReference>
<dbReference type="EMBL" id="QKLU01000002">
    <property type="protein sequence ID" value="PYF75907.1"/>
    <property type="molecule type" value="Genomic_DNA"/>
</dbReference>
<dbReference type="InterPro" id="IPR039421">
    <property type="entry name" value="Type_1_exporter"/>
</dbReference>
<dbReference type="Pfam" id="PF00664">
    <property type="entry name" value="ABC_membrane"/>
    <property type="match status" value="1"/>
</dbReference>
<dbReference type="GO" id="GO:0005524">
    <property type="term" value="F:ATP binding"/>
    <property type="evidence" value="ECO:0007669"/>
    <property type="project" value="UniProtKB-KW"/>
</dbReference>
<keyword evidence="3" id="KW-1003">Cell membrane</keyword>
<dbReference type="SMART" id="SM00382">
    <property type="entry name" value="AAA"/>
    <property type="match status" value="1"/>
</dbReference>
<name>A0A318UKK2_9SPHI</name>
<keyword evidence="8 9" id="KW-0472">Membrane</keyword>
<dbReference type="InterPro" id="IPR011527">
    <property type="entry name" value="ABC1_TM_dom"/>
</dbReference>
<dbReference type="PROSITE" id="PS50929">
    <property type="entry name" value="ABC_TM1F"/>
    <property type="match status" value="1"/>
</dbReference>
<dbReference type="PANTHER" id="PTHR24221">
    <property type="entry name" value="ATP-BINDING CASSETTE SUB-FAMILY B"/>
    <property type="match status" value="1"/>
</dbReference>
<dbReference type="GO" id="GO:0140359">
    <property type="term" value="F:ABC-type transporter activity"/>
    <property type="evidence" value="ECO:0007669"/>
    <property type="project" value="InterPro"/>
</dbReference>
<dbReference type="FunFam" id="3.40.50.300:FF:000221">
    <property type="entry name" value="Multidrug ABC transporter ATP-binding protein"/>
    <property type="match status" value="1"/>
</dbReference>
<sequence length="583" mass="65722">MKLLLQYLKKHRWVVVLALFLASINIGFSLLDPYITGRIVDRFIEKKDVLSRNEFVWGVLGLVGLGVGAAMVSRIAKNFQDYFTSIIVQKVGAQMYADGLKHSLELPYQVFEDQRSGETLGILQKVRLDSEKFITSFISILFVSLIGMVFVIVYSVTVSYKVTLIYFSAIPVISFVSWFLSRKIKTIQRTIVAETTALAGSTTESLRNIELVKSLGLANQEIERLNRTTYKILGLELKKVKFVRSMSFVQGTTVNFVRSTMVVVLLILIFENTISAGQYFSFLFYSFFLFGPLQELGNVILSWREAEVSLGNFKRILTTPVDVKPVNPVKLDKITKLSFSDVNFRHLTGRTNALNNISFSTRNGETIAFVGPSGSGKTTLVKLLVGLYQPMEGEVYYNEVSAREIDLDQLRERIGFVTQDTQLFSGTIRENLQFVRPAATDEECMRVLQQAACHNLLARADKGLDTVIGEGGVKVSGGEKQRLSIARALLRKPDILVFDEATSSLDSLTEEEITGTIREISEQTSHMTILIAHRLSTIRHADRIFVLERGHIIEQGRHEDLLEEKGLYFAMWRQQVGERAEHV</sequence>
<dbReference type="GO" id="GO:0034040">
    <property type="term" value="F:ATPase-coupled lipid transmembrane transporter activity"/>
    <property type="evidence" value="ECO:0007669"/>
    <property type="project" value="TreeGrafter"/>
</dbReference>
<dbReference type="InterPro" id="IPR003593">
    <property type="entry name" value="AAA+_ATPase"/>
</dbReference>
<evidence type="ECO:0000256" key="3">
    <source>
        <dbReference type="ARBA" id="ARBA00022475"/>
    </source>
</evidence>
<feature type="transmembrane region" description="Helical" evidence="9">
    <location>
        <begin position="12"/>
        <end position="35"/>
    </location>
</feature>
<accession>A0A318UKK2</accession>
<feature type="transmembrane region" description="Helical" evidence="9">
    <location>
        <begin position="162"/>
        <end position="180"/>
    </location>
</feature>
<feature type="domain" description="ABC transmembrane type-1" evidence="11">
    <location>
        <begin position="16"/>
        <end position="305"/>
    </location>
</feature>